<feature type="signal peptide" evidence="3">
    <location>
        <begin position="1"/>
        <end position="26"/>
    </location>
</feature>
<dbReference type="Proteomes" id="UP000363590">
    <property type="component" value="Chromosome"/>
</dbReference>
<feature type="region of interest" description="Disordered" evidence="2">
    <location>
        <begin position="345"/>
        <end position="371"/>
    </location>
</feature>
<dbReference type="RefSeq" id="WP_153940608.1">
    <property type="nucleotide sequence ID" value="NZ_CP045571.1"/>
</dbReference>
<protein>
    <recommendedName>
        <fullName evidence="6">Type IV pilus biogenesis protein PilP</fullName>
    </recommendedName>
</protein>
<feature type="chain" id="PRO_5024286420" description="Type IV pilus biogenesis protein PilP" evidence="3">
    <location>
        <begin position="27"/>
        <end position="371"/>
    </location>
</feature>
<dbReference type="GeneID" id="60696041"/>
<dbReference type="EMBL" id="CP045571">
    <property type="protein sequence ID" value="QFX95993.1"/>
    <property type="molecule type" value="Genomic_DNA"/>
</dbReference>
<name>A0A5P9XRK7_ACITH</name>
<keyword evidence="1" id="KW-0175">Coiled coil</keyword>
<accession>A0A5P9XRK7</accession>
<evidence type="ECO:0000313" key="5">
    <source>
        <dbReference type="Proteomes" id="UP000363590"/>
    </source>
</evidence>
<feature type="region of interest" description="Disordered" evidence="2">
    <location>
        <begin position="47"/>
        <end position="66"/>
    </location>
</feature>
<sequence>MKNSRMIHSLLWGAVVSAMTVLPAYANTAGVNAILEAAAGKATVPAPAIPSAKTPVSKESVPSTPTPAAKAQQHVLIGPVHVAPSAHHPAVTVPAKPITPHPTTVKPTVPAPHPVSPAAVQAPSHPVTPLTMPTPSRRMSAPEMPQAASHAVTAGYINPFMGTPGTVQKLSNKLSILQLQTKIAKARASYAKYDSEASSMALDHSPQLRSLEQAVAELRGKMQALTAASARAQQVAHQVQKATQAKRAHLAVVAIMDDQGQRGAVIQVGKNTYTVKAGSTLDGHLVQAVDPHQVILGDGTILKLSSQIGHYQSTSWKGHQNSGQIDSPQQSNILTRLASEAKKDGIRFNAPPSGGVSPDGMPILRPGMVPG</sequence>
<organism evidence="4 5">
    <name type="scientific">Acidithiobacillus thiooxidans ATCC 19377</name>
    <dbReference type="NCBI Taxonomy" id="637390"/>
    <lineage>
        <taxon>Bacteria</taxon>
        <taxon>Pseudomonadati</taxon>
        <taxon>Pseudomonadota</taxon>
        <taxon>Acidithiobacillia</taxon>
        <taxon>Acidithiobacillales</taxon>
        <taxon>Acidithiobacillaceae</taxon>
        <taxon>Acidithiobacillus</taxon>
    </lineage>
</organism>
<keyword evidence="3" id="KW-0732">Signal</keyword>
<gene>
    <name evidence="4" type="ORF">GCD22_01699</name>
</gene>
<reference evidence="4 5" key="1">
    <citation type="submission" date="2019-10" db="EMBL/GenBank/DDBJ databases">
        <authorList>
            <person name="Wang R."/>
        </authorList>
    </citation>
    <scope>NUCLEOTIDE SEQUENCE [LARGE SCALE GENOMIC DNA]</scope>
    <source>
        <strain evidence="4 5">ATCC 19377</strain>
    </source>
</reference>
<dbReference type="AlphaFoldDB" id="A0A5P9XRK7"/>
<evidence type="ECO:0000256" key="1">
    <source>
        <dbReference type="SAM" id="Coils"/>
    </source>
</evidence>
<feature type="coiled-coil region" evidence="1">
    <location>
        <begin position="176"/>
        <end position="228"/>
    </location>
</feature>
<proteinExistence type="predicted"/>
<dbReference type="KEGG" id="atx:GCD22_01699"/>
<evidence type="ECO:0000256" key="2">
    <source>
        <dbReference type="SAM" id="MobiDB-lite"/>
    </source>
</evidence>
<evidence type="ECO:0000313" key="4">
    <source>
        <dbReference type="EMBL" id="QFX95993.1"/>
    </source>
</evidence>
<evidence type="ECO:0000256" key="3">
    <source>
        <dbReference type="SAM" id="SignalP"/>
    </source>
</evidence>
<evidence type="ECO:0008006" key="6">
    <source>
        <dbReference type="Google" id="ProtNLM"/>
    </source>
</evidence>